<gene>
    <name evidence="3" type="ORF">SEMRO_3170_G344750.1</name>
</gene>
<evidence type="ECO:0000313" key="3">
    <source>
        <dbReference type="EMBL" id="CAB9530997.1"/>
    </source>
</evidence>
<sequence>MMNQVAQYAQSQEEGQHQKNRLSDVGSIQVPLLRPSWMHPTCEYYKFGHDPTMSALENTGDGAAGRKELNLKDTSSPLSILMSGIDDGRHVMATMMHLREKYEGLVDQEGARAFLVCNDINRATMARFVVVMVILSKVGHMAKLMAELRANVEASRWRPTHGCDVAMLRCSSDNDFELICPILSYWICQASPDCDDGKDCDHPSNWMDVPSVAKCLEQCEISRLDESLAAETFASMPKKNRDYVQHARESYDTSTKAAAIEHFKNLDNLSPEMKQQLKQMFPRASTETQALEQFVQFMEETPGQEENGESHFLKVRSMFVKVYEFSEKIDFLRAAEGAAAGRDINETLTAALKQVQKDFSKHAKAARGVIETTWITNPCMFDPLEISFGKAPPCSFSPVTDFVEHFNCTDFCKEPIDVPMGHKLLARETATSAATATQFADYTKCFFWTTANALVVLVTEGVLSLTWNVGDAGSAFQTSGKPTQKFHRILASNIPDYTQG</sequence>
<comment type="caution">
    <text evidence="3">The sequence shown here is derived from an EMBL/GenBank/DDBJ whole genome shotgun (WGS) entry which is preliminary data.</text>
</comment>
<dbReference type="AlphaFoldDB" id="A0A9N8HZ25"/>
<dbReference type="OrthoDB" id="71226at2759"/>
<reference evidence="3" key="1">
    <citation type="submission" date="2020-06" db="EMBL/GenBank/DDBJ databases">
        <authorList>
            <consortium name="Plant Systems Biology data submission"/>
        </authorList>
    </citation>
    <scope>NUCLEOTIDE SEQUENCE</scope>
    <source>
        <strain evidence="3">D6</strain>
    </source>
</reference>
<evidence type="ECO:0000313" key="4">
    <source>
        <dbReference type="Proteomes" id="UP001153069"/>
    </source>
</evidence>
<dbReference type="InterPro" id="IPR027974">
    <property type="entry name" value="DUF4470"/>
</dbReference>
<keyword evidence="4" id="KW-1185">Reference proteome</keyword>
<accession>A0A9N8HZ25</accession>
<evidence type="ECO:0000256" key="1">
    <source>
        <dbReference type="SAM" id="MobiDB-lite"/>
    </source>
</evidence>
<feature type="compositionally biased region" description="Polar residues" evidence="1">
    <location>
        <begin position="1"/>
        <end position="13"/>
    </location>
</feature>
<proteinExistence type="predicted"/>
<name>A0A9N8HZ25_9STRA</name>
<dbReference type="Pfam" id="PF14737">
    <property type="entry name" value="DUF4470"/>
    <property type="match status" value="1"/>
</dbReference>
<protein>
    <recommendedName>
        <fullName evidence="2">DUF4470 domain-containing protein</fullName>
    </recommendedName>
</protein>
<organism evidence="3 4">
    <name type="scientific">Seminavis robusta</name>
    <dbReference type="NCBI Taxonomy" id="568900"/>
    <lineage>
        <taxon>Eukaryota</taxon>
        <taxon>Sar</taxon>
        <taxon>Stramenopiles</taxon>
        <taxon>Ochrophyta</taxon>
        <taxon>Bacillariophyta</taxon>
        <taxon>Bacillariophyceae</taxon>
        <taxon>Bacillariophycidae</taxon>
        <taxon>Naviculales</taxon>
        <taxon>Naviculaceae</taxon>
        <taxon>Seminavis</taxon>
    </lineage>
</organism>
<evidence type="ECO:0000259" key="2">
    <source>
        <dbReference type="Pfam" id="PF14737"/>
    </source>
</evidence>
<dbReference type="EMBL" id="CAICTM010003168">
    <property type="protein sequence ID" value="CAB9530997.1"/>
    <property type="molecule type" value="Genomic_DNA"/>
</dbReference>
<feature type="region of interest" description="Disordered" evidence="1">
    <location>
        <begin position="1"/>
        <end position="23"/>
    </location>
</feature>
<feature type="domain" description="DUF4470" evidence="2">
    <location>
        <begin position="47"/>
        <end position="140"/>
    </location>
</feature>
<dbReference type="Proteomes" id="UP001153069">
    <property type="component" value="Unassembled WGS sequence"/>
</dbReference>